<dbReference type="RefSeq" id="WP_126450663.1">
    <property type="nucleotide sequence ID" value="NZ_AP018553.1"/>
</dbReference>
<reference evidence="2" key="4">
    <citation type="submission" date="2020-09" db="EMBL/GenBank/DDBJ databases">
        <authorList>
            <person name="Sun Q."/>
            <person name="Ohkuma M."/>
        </authorList>
    </citation>
    <scope>NUCLEOTIDE SEQUENCE</scope>
    <source>
        <strain evidence="2">JCM 31740</strain>
    </source>
</reference>
<accession>A0A348B5K8</accession>
<organism evidence="1 3">
    <name type="scientific">Sulfodiicoccus acidiphilus</name>
    <dbReference type="NCBI Taxonomy" id="1670455"/>
    <lineage>
        <taxon>Archaea</taxon>
        <taxon>Thermoproteota</taxon>
        <taxon>Thermoprotei</taxon>
        <taxon>Sulfolobales</taxon>
        <taxon>Sulfolobaceae</taxon>
        <taxon>Sulfodiicoccus</taxon>
    </lineage>
</organism>
<reference evidence="2" key="1">
    <citation type="journal article" date="2014" name="Int. J. Syst. Evol. Microbiol.">
        <title>Complete genome sequence of Corynebacterium casei LMG S-19264T (=DSM 44701T), isolated from a smear-ripened cheese.</title>
        <authorList>
            <consortium name="US DOE Joint Genome Institute (JGI-PGF)"/>
            <person name="Walter F."/>
            <person name="Albersmeier A."/>
            <person name="Kalinowski J."/>
            <person name="Ruckert C."/>
        </authorList>
    </citation>
    <scope>NUCLEOTIDE SEQUENCE</scope>
    <source>
        <strain evidence="2">JCM 31740</strain>
    </source>
</reference>
<dbReference type="KEGG" id="sacd:HS1genome_1849"/>
<evidence type="ECO:0000313" key="1">
    <source>
        <dbReference type="EMBL" id="BBD73460.1"/>
    </source>
</evidence>
<dbReference type="Proteomes" id="UP000276741">
    <property type="component" value="Chromosome"/>
</dbReference>
<sequence>MEGFHSLRRWPLARNTGAVNSRRSTIEYGLATLVGSPFYFHEVTPINQAHLEGSDRGEPDVISL</sequence>
<keyword evidence="3" id="KW-1185">Reference proteome</keyword>
<dbReference type="EMBL" id="BMQS01000006">
    <property type="protein sequence ID" value="GGT92949.1"/>
    <property type="molecule type" value="Genomic_DNA"/>
</dbReference>
<dbReference type="GeneID" id="43516667"/>
<dbReference type="EMBL" id="AP018553">
    <property type="protein sequence ID" value="BBD73460.1"/>
    <property type="molecule type" value="Genomic_DNA"/>
</dbReference>
<dbReference type="Proteomes" id="UP000616143">
    <property type="component" value="Unassembled WGS sequence"/>
</dbReference>
<proteinExistence type="predicted"/>
<reference evidence="1" key="3">
    <citation type="journal article" date="2019" name="BMC Res. Notes">
        <title>Complete genome sequence of the Sulfodiicoccus acidiphilus strain HS-1T, the first crenarchaeon that lacks polB3, isolated from an acidic hot spring in Ohwaku-dani, Hakone, Japan.</title>
        <authorList>
            <person name="Sakai H.D."/>
            <person name="Kurosawa N."/>
        </authorList>
    </citation>
    <scope>NUCLEOTIDE SEQUENCE</scope>
    <source>
        <strain evidence="1">HS-1</strain>
    </source>
</reference>
<gene>
    <name evidence="2" type="ORF">GCM10007116_08470</name>
    <name evidence="1" type="ORF">HS1genome_1849</name>
</gene>
<dbReference type="AlphaFoldDB" id="A0A348B5K8"/>
<protein>
    <submittedName>
        <fullName evidence="1">Uncharacterized protein</fullName>
    </submittedName>
</protein>
<reference evidence="3" key="2">
    <citation type="submission" date="2018-04" db="EMBL/GenBank/DDBJ databases">
        <title>Complete genome sequence of Sulfodiicoccus acidiphilus strain HS-1.</title>
        <authorList>
            <person name="Sakai H.D."/>
            <person name="Kurosawa N."/>
        </authorList>
    </citation>
    <scope>NUCLEOTIDE SEQUENCE [LARGE SCALE GENOMIC DNA]</scope>
    <source>
        <strain evidence="3">HS-1</strain>
    </source>
</reference>
<evidence type="ECO:0000313" key="2">
    <source>
        <dbReference type="EMBL" id="GGT92949.1"/>
    </source>
</evidence>
<evidence type="ECO:0000313" key="3">
    <source>
        <dbReference type="Proteomes" id="UP000276741"/>
    </source>
</evidence>
<name>A0A348B5K8_9CREN</name>